<comment type="caution">
    <text evidence="1">The sequence shown here is derived from an EMBL/GenBank/DDBJ whole genome shotgun (WGS) entry which is preliminary data.</text>
</comment>
<name>A6DG15_9BACT</name>
<proteinExistence type="predicted"/>
<evidence type="ECO:0000313" key="2">
    <source>
        <dbReference type="Proteomes" id="UP000004947"/>
    </source>
</evidence>
<dbReference type="AlphaFoldDB" id="A6DG15"/>
<keyword evidence="2" id="KW-1185">Reference proteome</keyword>
<sequence length="149" mass="17232">MSKVVKIYKVIPSISAPKLEIFNGDLEGCFSGKNYCDGKVDKIYDWNYFYSFGNSFGIAESAWEKCKNIYYSVIECDVELPLIIVNDSLKLTLIHPDLVDPPSDGDSFCDLKYTNSLFRLNDQTPDYIYCIEGRYLPQDEFKGEMRRDR</sequence>
<protein>
    <submittedName>
        <fullName evidence="1">Uncharacterized protein</fullName>
    </submittedName>
</protein>
<dbReference type="Proteomes" id="UP000004947">
    <property type="component" value="Unassembled WGS sequence"/>
</dbReference>
<reference evidence="1 2" key="1">
    <citation type="journal article" date="2010" name="J. Bacteriol.">
        <title>Genome sequence of Lentisphaera araneosa HTCC2155T, the type species of the order Lentisphaerales in the phylum Lentisphaerae.</title>
        <authorList>
            <person name="Thrash J.C."/>
            <person name="Cho J.C."/>
            <person name="Vergin K.L."/>
            <person name="Morris R.M."/>
            <person name="Giovannoni S.J."/>
        </authorList>
    </citation>
    <scope>NUCLEOTIDE SEQUENCE [LARGE SCALE GENOMIC DNA]</scope>
    <source>
        <strain evidence="1 2">HTCC2155</strain>
    </source>
</reference>
<gene>
    <name evidence="1" type="ORF">LNTAR_18383</name>
</gene>
<dbReference type="RefSeq" id="WP_007276862.1">
    <property type="nucleotide sequence ID" value="NZ_ABCK01000001.1"/>
</dbReference>
<evidence type="ECO:0000313" key="1">
    <source>
        <dbReference type="EMBL" id="EDM29745.1"/>
    </source>
</evidence>
<organism evidence="1 2">
    <name type="scientific">Lentisphaera araneosa HTCC2155</name>
    <dbReference type="NCBI Taxonomy" id="313628"/>
    <lineage>
        <taxon>Bacteria</taxon>
        <taxon>Pseudomonadati</taxon>
        <taxon>Lentisphaerota</taxon>
        <taxon>Lentisphaeria</taxon>
        <taxon>Lentisphaerales</taxon>
        <taxon>Lentisphaeraceae</taxon>
        <taxon>Lentisphaera</taxon>
    </lineage>
</organism>
<dbReference type="EMBL" id="ABCK01000001">
    <property type="protein sequence ID" value="EDM29745.1"/>
    <property type="molecule type" value="Genomic_DNA"/>
</dbReference>
<accession>A6DG15</accession>
<dbReference type="STRING" id="313628.LNTAR_18383"/>